<dbReference type="AlphaFoldDB" id="V5RIE6"/>
<sequence>MKGNISMKKLLNILATISLATIPSLTILSCSTKNTANNPNESVDVNDYLKIIEEFKKEVNTIVTNELMKANEKLIELTKDEKSNKFLNQSNITKFSNKESTLDEEDKKNLLLDINNKLFIQNIKTKLNEIKKDTKYNIILDGVDNIFDKLDINWDSLKISHTNYDKSENVSNDKKEGFTSNVKLNLSLITNYKDKEGITEEHKIDSSFIYSLTNDEAIKYFGETTIKELKNKYFIDSDKNNKNSLLDAVSLGLDTKNDKFFNNEKVVSNYFNNDNFKSSLLNFIKTSLKSSENNEFIKKLNISFSSSIDTFSKVDYTVKLQNKSPKEYAWKDEKTNGKDIFDFIFKSEYAEPNISPTKDETLYKYLSEETTSMLKNYRKDLETFINDLDYFDKDEKEKLQSKDLSATSKLGYVYLKGLQFKIGSNYIQELPEFKILTGYAIDIDDKNWEGENYKTIENSKTLSSVYYNAMNGIQAFHNVFGITTPKNERAMSAFTGKTAGMKDNLWDYIKPSWAQTKEDISKSLSLDFPNQHEYLTKLKYNGNQSTYNWKFIKRVFNISFAVKDTGLVNNIIYYQGEKSVEMNFALDFVNINFVVDGIWRISDKDLTVIERASE</sequence>
<protein>
    <recommendedName>
        <fullName evidence="4">Lipoprotein</fullName>
    </recommendedName>
</protein>
<dbReference type="Proteomes" id="UP000018550">
    <property type="component" value="Chromosome"/>
</dbReference>
<reference evidence="2 3" key="1">
    <citation type="journal article" date="2014" name="Genome Announc.">
        <title>Complete Genome Sequence of Spiroplasma apis B31T (ATCC 33834), a Bacterium Associated with May Disease of Honeybees (Apis mellifera).</title>
        <authorList>
            <person name="Ku C."/>
            <person name="Lo W.S."/>
            <person name="Chen L.L."/>
            <person name="Kuo C.H."/>
        </authorList>
    </citation>
    <scope>NUCLEOTIDE SEQUENCE [LARGE SCALE GENOMIC DNA]</scope>
    <source>
        <strain evidence="2">B31</strain>
    </source>
</reference>
<dbReference type="EMBL" id="CP006682">
    <property type="protein sequence ID" value="AHB36329.1"/>
    <property type="molecule type" value="Genomic_DNA"/>
</dbReference>
<proteinExistence type="predicted"/>
<evidence type="ECO:0000256" key="1">
    <source>
        <dbReference type="SAM" id="SignalP"/>
    </source>
</evidence>
<gene>
    <name evidence="2" type="ORF">SAPIS_v1c04840</name>
</gene>
<accession>V5RIE6</accession>
<dbReference type="PATRIC" id="fig|1276258.3.peg.490"/>
<feature type="chain" id="PRO_5004740303" description="Lipoprotein" evidence="1">
    <location>
        <begin position="21"/>
        <end position="614"/>
    </location>
</feature>
<keyword evidence="3" id="KW-1185">Reference proteome</keyword>
<evidence type="ECO:0000313" key="2">
    <source>
        <dbReference type="EMBL" id="AHB36329.1"/>
    </source>
</evidence>
<dbReference type="HOGENOM" id="CLU_030954_0_0_14"/>
<name>V5RIE6_SPIAP</name>
<feature type="signal peptide" evidence="1">
    <location>
        <begin position="1"/>
        <end position="20"/>
    </location>
</feature>
<evidence type="ECO:0000313" key="3">
    <source>
        <dbReference type="Proteomes" id="UP000018550"/>
    </source>
</evidence>
<dbReference type="PROSITE" id="PS51257">
    <property type="entry name" value="PROKAR_LIPOPROTEIN"/>
    <property type="match status" value="1"/>
</dbReference>
<evidence type="ECO:0008006" key="4">
    <source>
        <dbReference type="Google" id="ProtNLM"/>
    </source>
</evidence>
<keyword evidence="1" id="KW-0732">Signal</keyword>
<dbReference type="KEGG" id="sapi:SAPIS_v1c04840"/>
<organism evidence="2 3">
    <name type="scientific">Spiroplasma apis B31</name>
    <dbReference type="NCBI Taxonomy" id="1276258"/>
    <lineage>
        <taxon>Bacteria</taxon>
        <taxon>Bacillati</taxon>
        <taxon>Mycoplasmatota</taxon>
        <taxon>Mollicutes</taxon>
        <taxon>Entomoplasmatales</taxon>
        <taxon>Spiroplasmataceae</taxon>
        <taxon>Spiroplasma</taxon>
    </lineage>
</organism>